<evidence type="ECO:0000313" key="2">
    <source>
        <dbReference type="Proteomes" id="UP000499080"/>
    </source>
</evidence>
<organism evidence="1 2">
    <name type="scientific">Araneus ventricosus</name>
    <name type="common">Orbweaver spider</name>
    <name type="synonym">Epeira ventricosa</name>
    <dbReference type="NCBI Taxonomy" id="182803"/>
    <lineage>
        <taxon>Eukaryota</taxon>
        <taxon>Metazoa</taxon>
        <taxon>Ecdysozoa</taxon>
        <taxon>Arthropoda</taxon>
        <taxon>Chelicerata</taxon>
        <taxon>Arachnida</taxon>
        <taxon>Araneae</taxon>
        <taxon>Araneomorphae</taxon>
        <taxon>Entelegynae</taxon>
        <taxon>Araneoidea</taxon>
        <taxon>Araneidae</taxon>
        <taxon>Araneus</taxon>
    </lineage>
</organism>
<dbReference type="AlphaFoldDB" id="A0A4Y2LQ83"/>
<proteinExistence type="predicted"/>
<keyword evidence="2" id="KW-1185">Reference proteome</keyword>
<sequence length="102" mass="11245">MSEDITGSLGRSSWVPLLPLCGPDAHTSEASRERYHSMDDQCVVRGGDIFENGREMKFAVISRAALGIPRLNKNIISQGHPRYIVADSVGELVTMYLVKPKT</sequence>
<protein>
    <submittedName>
        <fullName evidence="1">Uncharacterized protein</fullName>
    </submittedName>
</protein>
<comment type="caution">
    <text evidence="1">The sequence shown here is derived from an EMBL/GenBank/DDBJ whole genome shotgun (WGS) entry which is preliminary data.</text>
</comment>
<name>A0A4Y2LQ83_ARAVE</name>
<reference evidence="1 2" key="1">
    <citation type="journal article" date="2019" name="Sci. Rep.">
        <title>Orb-weaving spider Araneus ventricosus genome elucidates the spidroin gene catalogue.</title>
        <authorList>
            <person name="Kono N."/>
            <person name="Nakamura H."/>
            <person name="Ohtoshi R."/>
            <person name="Moran D.A.P."/>
            <person name="Shinohara A."/>
            <person name="Yoshida Y."/>
            <person name="Fujiwara M."/>
            <person name="Mori M."/>
            <person name="Tomita M."/>
            <person name="Arakawa K."/>
        </authorList>
    </citation>
    <scope>NUCLEOTIDE SEQUENCE [LARGE SCALE GENOMIC DNA]</scope>
</reference>
<accession>A0A4Y2LQ83</accession>
<dbReference type="Proteomes" id="UP000499080">
    <property type="component" value="Unassembled WGS sequence"/>
</dbReference>
<gene>
    <name evidence="1" type="ORF">AVEN_210184_1</name>
</gene>
<evidence type="ECO:0000313" key="1">
    <source>
        <dbReference type="EMBL" id="GBN16921.1"/>
    </source>
</evidence>
<dbReference type="EMBL" id="BGPR01006202">
    <property type="protein sequence ID" value="GBN16921.1"/>
    <property type="molecule type" value="Genomic_DNA"/>
</dbReference>